<dbReference type="InterPro" id="IPR029068">
    <property type="entry name" value="Glyas_Bleomycin-R_OHBP_Dase"/>
</dbReference>
<evidence type="ECO:0000259" key="1">
    <source>
        <dbReference type="PROSITE" id="PS51819"/>
    </source>
</evidence>
<dbReference type="PANTHER" id="PTHR10374:SF30">
    <property type="entry name" value="LACTOYLGLUTATHIONE LYASE"/>
    <property type="match status" value="1"/>
</dbReference>
<dbReference type="InterPro" id="IPR004360">
    <property type="entry name" value="Glyas_Fos-R_dOase_dom"/>
</dbReference>
<name>A0A1Y2CBU2_9FUNG</name>
<dbReference type="InterPro" id="IPR037523">
    <property type="entry name" value="VOC_core"/>
</dbReference>
<reference evidence="2 3" key="1">
    <citation type="submission" date="2016-07" db="EMBL/GenBank/DDBJ databases">
        <title>Pervasive Adenine N6-methylation of Active Genes in Fungi.</title>
        <authorList>
            <consortium name="DOE Joint Genome Institute"/>
            <person name="Mondo S.J."/>
            <person name="Dannebaum R.O."/>
            <person name="Kuo R.C."/>
            <person name="Labutti K."/>
            <person name="Haridas S."/>
            <person name="Kuo A."/>
            <person name="Salamov A."/>
            <person name="Ahrendt S.R."/>
            <person name="Lipzen A."/>
            <person name="Sullivan W."/>
            <person name="Andreopoulos W.B."/>
            <person name="Clum A."/>
            <person name="Lindquist E."/>
            <person name="Daum C."/>
            <person name="Ramamoorthy G.K."/>
            <person name="Gryganskyi A."/>
            <person name="Culley D."/>
            <person name="Magnuson J.K."/>
            <person name="James T.Y."/>
            <person name="O'Malley M.A."/>
            <person name="Stajich J.E."/>
            <person name="Spatafora J.W."/>
            <person name="Visel A."/>
            <person name="Grigoriev I.V."/>
        </authorList>
    </citation>
    <scope>NUCLEOTIDE SEQUENCE [LARGE SCALE GENOMIC DNA]</scope>
    <source>
        <strain evidence="2 3">JEL800</strain>
    </source>
</reference>
<dbReference type="EMBL" id="MCGO01000022">
    <property type="protein sequence ID" value="ORY44357.1"/>
    <property type="molecule type" value="Genomic_DNA"/>
</dbReference>
<gene>
    <name evidence="2" type="ORF">BCR33DRAFT_716911</name>
</gene>
<keyword evidence="3" id="KW-1185">Reference proteome</keyword>
<dbReference type="OrthoDB" id="16820at2759"/>
<proteinExistence type="predicted"/>
<dbReference type="SUPFAM" id="SSF54593">
    <property type="entry name" value="Glyoxalase/Bleomycin resistance protein/Dihydroxybiphenyl dioxygenase"/>
    <property type="match status" value="1"/>
</dbReference>
<dbReference type="PROSITE" id="PS51819">
    <property type="entry name" value="VOC"/>
    <property type="match status" value="1"/>
</dbReference>
<sequence>MHLLLESPSEKGQFTNYFLAFNVPDEIKNQPGNGYAHICIVVDDIVEYSAYLDAAGVPFRKRLTEGVMRNIAFVLDPDGYSVELIERRK</sequence>
<feature type="domain" description="VOC" evidence="1">
    <location>
        <begin position="1"/>
        <end position="87"/>
    </location>
</feature>
<dbReference type="PANTHER" id="PTHR10374">
    <property type="entry name" value="LACTOYLGLUTATHIONE LYASE GLYOXALASE I"/>
    <property type="match status" value="1"/>
</dbReference>
<dbReference type="AlphaFoldDB" id="A0A1Y2CBU2"/>
<organism evidence="2 3">
    <name type="scientific">Rhizoclosmatium globosum</name>
    <dbReference type="NCBI Taxonomy" id="329046"/>
    <lineage>
        <taxon>Eukaryota</taxon>
        <taxon>Fungi</taxon>
        <taxon>Fungi incertae sedis</taxon>
        <taxon>Chytridiomycota</taxon>
        <taxon>Chytridiomycota incertae sedis</taxon>
        <taxon>Chytridiomycetes</taxon>
        <taxon>Chytridiales</taxon>
        <taxon>Chytriomycetaceae</taxon>
        <taxon>Rhizoclosmatium</taxon>
    </lineage>
</organism>
<dbReference type="Proteomes" id="UP000193642">
    <property type="component" value="Unassembled WGS sequence"/>
</dbReference>
<comment type="caution">
    <text evidence="2">The sequence shown here is derived from an EMBL/GenBank/DDBJ whole genome shotgun (WGS) entry which is preliminary data.</text>
</comment>
<dbReference type="Gene3D" id="3.10.180.10">
    <property type="entry name" value="2,3-Dihydroxybiphenyl 1,2-Dioxygenase, domain 1"/>
    <property type="match status" value="1"/>
</dbReference>
<protein>
    <recommendedName>
        <fullName evidence="1">VOC domain-containing protein</fullName>
    </recommendedName>
</protein>
<evidence type="ECO:0000313" key="3">
    <source>
        <dbReference type="Proteomes" id="UP000193642"/>
    </source>
</evidence>
<dbReference type="Pfam" id="PF00903">
    <property type="entry name" value="Glyoxalase"/>
    <property type="match status" value="1"/>
</dbReference>
<evidence type="ECO:0000313" key="2">
    <source>
        <dbReference type="EMBL" id="ORY44357.1"/>
    </source>
</evidence>
<accession>A0A1Y2CBU2</accession>
<dbReference type="STRING" id="329046.A0A1Y2CBU2"/>